<reference evidence="1 2" key="1">
    <citation type="submission" date="2016-10" db="EMBL/GenBank/DDBJ databases">
        <authorList>
            <person name="de Groot N.N."/>
        </authorList>
    </citation>
    <scope>NUCLEOTIDE SEQUENCE [LARGE SCALE GENOMIC DNA]</scope>
    <source>
        <strain evidence="1 2">DSM 3756</strain>
    </source>
</reference>
<accession>A0A1H2Q9I1</accession>
<protein>
    <submittedName>
        <fullName evidence="1">Uncharacterized protein</fullName>
    </submittedName>
</protein>
<evidence type="ECO:0000313" key="2">
    <source>
        <dbReference type="Proteomes" id="UP000182573"/>
    </source>
</evidence>
<dbReference type="EMBL" id="FNOF01000001">
    <property type="protein sequence ID" value="SDW03590.1"/>
    <property type="molecule type" value="Genomic_DNA"/>
</dbReference>
<organism evidence="1 2">
    <name type="scientific">Haloarcula vallismortis</name>
    <name type="common">Halobacterium vallismortis</name>
    <dbReference type="NCBI Taxonomy" id="28442"/>
    <lineage>
        <taxon>Archaea</taxon>
        <taxon>Methanobacteriati</taxon>
        <taxon>Methanobacteriota</taxon>
        <taxon>Stenosarchaea group</taxon>
        <taxon>Halobacteria</taxon>
        <taxon>Halobacteriales</taxon>
        <taxon>Haloarculaceae</taxon>
        <taxon>Haloarcula</taxon>
    </lineage>
</organism>
<sequence length="65" mass="7048">MGLPGQDIQQDMRGTTYQCECGATLRFRQDLTLERGGTSRSWACGDCGLPVPGVVAEKLSHQHPS</sequence>
<proteinExistence type="predicted"/>
<gene>
    <name evidence="1" type="ORF">SAMN05443574_101125</name>
</gene>
<dbReference type="AlphaFoldDB" id="A0A1H2Q9I1"/>
<name>A0A1H2Q9I1_HALVA</name>
<evidence type="ECO:0000313" key="1">
    <source>
        <dbReference type="EMBL" id="SDW03590.1"/>
    </source>
</evidence>
<dbReference type="Proteomes" id="UP000182573">
    <property type="component" value="Unassembled WGS sequence"/>
</dbReference>